<evidence type="ECO:0000313" key="1">
    <source>
        <dbReference type="EMBL" id="KAK9320417.1"/>
    </source>
</evidence>
<dbReference type="EMBL" id="MU970129">
    <property type="protein sequence ID" value="KAK9320417.1"/>
    <property type="molecule type" value="Genomic_DNA"/>
</dbReference>
<reference evidence="2" key="1">
    <citation type="journal article" date="2024" name="Front. Bioeng. Biotechnol.">
        <title>Genome-scale model development and genomic sequencing of the oleaginous clade Lipomyces.</title>
        <authorList>
            <person name="Czajka J.J."/>
            <person name="Han Y."/>
            <person name="Kim J."/>
            <person name="Mondo S.J."/>
            <person name="Hofstad B.A."/>
            <person name="Robles A."/>
            <person name="Haridas S."/>
            <person name="Riley R."/>
            <person name="LaButti K."/>
            <person name="Pangilinan J."/>
            <person name="Andreopoulos W."/>
            <person name="Lipzen A."/>
            <person name="Yan J."/>
            <person name="Wang M."/>
            <person name="Ng V."/>
            <person name="Grigoriev I.V."/>
            <person name="Spatafora J.W."/>
            <person name="Magnuson J.K."/>
            <person name="Baker S.E."/>
            <person name="Pomraning K.R."/>
        </authorList>
    </citation>
    <scope>NUCLEOTIDE SEQUENCE [LARGE SCALE GENOMIC DNA]</scope>
    <source>
        <strain evidence="2">CBS 10300</strain>
    </source>
</reference>
<accession>A0ACC3TGY2</accession>
<keyword evidence="2" id="KW-1185">Reference proteome</keyword>
<sequence length="745" mass="84257">MTTTVARTKMKETSPQMTSLLRDALTTAPEELLLPTPALGDSARHSVKYFLDPLAKQYSTVFKEGIYLSGLDSVQIWEQTRLVLDRIADKVLYDKYATITSDDNNAGDDELEKIAKRRKLTSVVGGDDNEEDEEVEQDRQSSDDSDEDEFEGAAEDDNELEEDRDSDDELDLDNEREAEEFPENDVDYEEVDEEDVEVRNSLLDDIASEEEDVEGLDDDEEGLEDEDDLDKDFESLGSDGSNEGYASEDDGPVFEDGVDVDFVKDVHGLNSKFFNIDEFNRMTEETEQNNFLDEDDDNDEDIDYFADPDELAGSLEKSQIRNEEHDHESDEGSEDYDEDDVEGHFGSINNQNANDNANEIRYADFFAPPAGSKKSKRRFKSEKNKKSKQDDFSGLGDEFDDDNLELALGGLKKDLFALDDDGQAEGTGEDDQKISTFEKMQRKLKAQVAQLEEENVAKRDWALMGEAKARDRPLNSLLEEDLEFDRGTKPVPVITSEVTESLEEMIRSRIKTNDFNDLPRRTPDGIAEFQPSKLVDVDQTKSSKSLAEIYEEEHLREIDPDNHSTMQESKLKKAHQEVEELFADITHKLDALSSWHFTPKPAKPSISIVPNAPAISMEEAQPIAMSTESMLAPQEVYIPLNGITRDDSKKEVIRGDGLPVARAELTREERKRRRRREKARHAKMEAKRLETRQVKSQKEGSRASVVETLKKGNVTVIGKRGEKRDIEGRLKVDKGGPKGSSELKL</sequence>
<dbReference type="Proteomes" id="UP001489719">
    <property type="component" value="Unassembled WGS sequence"/>
</dbReference>
<gene>
    <name evidence="1" type="ORF">V1517DRAFT_329374</name>
</gene>
<proteinExistence type="predicted"/>
<organism evidence="1 2">
    <name type="scientific">Lipomyces orientalis</name>
    <dbReference type="NCBI Taxonomy" id="1233043"/>
    <lineage>
        <taxon>Eukaryota</taxon>
        <taxon>Fungi</taxon>
        <taxon>Dikarya</taxon>
        <taxon>Ascomycota</taxon>
        <taxon>Saccharomycotina</taxon>
        <taxon>Lipomycetes</taxon>
        <taxon>Lipomycetales</taxon>
        <taxon>Lipomycetaceae</taxon>
        <taxon>Lipomyces</taxon>
    </lineage>
</organism>
<comment type="caution">
    <text evidence="1">The sequence shown here is derived from an EMBL/GenBank/DDBJ whole genome shotgun (WGS) entry which is preliminary data.</text>
</comment>
<evidence type="ECO:0000313" key="2">
    <source>
        <dbReference type="Proteomes" id="UP001489719"/>
    </source>
</evidence>
<name>A0ACC3TGY2_9ASCO</name>
<protein>
    <submittedName>
        <fullName evidence="1">Mpp10 protein-domain-containing protein</fullName>
    </submittedName>
</protein>